<feature type="domain" description="HTH lacI-type" evidence="5">
    <location>
        <begin position="3"/>
        <end position="47"/>
    </location>
</feature>
<dbReference type="Pfam" id="PF13377">
    <property type="entry name" value="Peripla_BP_3"/>
    <property type="match status" value="1"/>
</dbReference>
<dbReference type="CDD" id="cd06267">
    <property type="entry name" value="PBP1_LacI_sugar_binding-like"/>
    <property type="match status" value="1"/>
</dbReference>
<dbReference type="PANTHER" id="PTHR30146">
    <property type="entry name" value="LACI-RELATED TRANSCRIPTIONAL REPRESSOR"/>
    <property type="match status" value="1"/>
</dbReference>
<dbReference type="Gene3D" id="1.10.260.40">
    <property type="entry name" value="lambda repressor-like DNA-binding domains"/>
    <property type="match status" value="1"/>
</dbReference>
<dbReference type="SMART" id="SM00354">
    <property type="entry name" value="HTH_LACI"/>
    <property type="match status" value="1"/>
</dbReference>
<gene>
    <name evidence="6" type="primary">rbsR</name>
    <name evidence="6" type="ORF">ERS852476_02872</name>
</gene>
<protein>
    <submittedName>
        <fullName evidence="6">Ribose operon repressor</fullName>
    </submittedName>
</protein>
<dbReference type="GO" id="GO:0003700">
    <property type="term" value="F:DNA-binding transcription factor activity"/>
    <property type="evidence" value="ECO:0007669"/>
    <property type="project" value="TreeGrafter"/>
</dbReference>
<organism evidence="6 7">
    <name type="scientific">Blautia obeum</name>
    <dbReference type="NCBI Taxonomy" id="40520"/>
    <lineage>
        <taxon>Bacteria</taxon>
        <taxon>Bacillati</taxon>
        <taxon>Bacillota</taxon>
        <taxon>Clostridia</taxon>
        <taxon>Lachnospirales</taxon>
        <taxon>Lachnospiraceae</taxon>
        <taxon>Blautia</taxon>
    </lineage>
</organism>
<evidence type="ECO:0000256" key="2">
    <source>
        <dbReference type="ARBA" id="ARBA00023015"/>
    </source>
</evidence>
<dbReference type="Proteomes" id="UP000095645">
    <property type="component" value="Unassembled WGS sequence"/>
</dbReference>
<dbReference type="InterPro" id="IPR000843">
    <property type="entry name" value="HTH_LacI"/>
</dbReference>
<dbReference type="Gene3D" id="3.40.50.2300">
    <property type="match status" value="2"/>
</dbReference>
<evidence type="ECO:0000313" key="6">
    <source>
        <dbReference type="EMBL" id="CUO43898.1"/>
    </source>
</evidence>
<keyword evidence="4" id="KW-0804">Transcription</keyword>
<dbReference type="Pfam" id="PF00356">
    <property type="entry name" value="LacI"/>
    <property type="match status" value="1"/>
</dbReference>
<dbReference type="InterPro" id="IPR010982">
    <property type="entry name" value="Lambda_DNA-bd_dom_sf"/>
</dbReference>
<dbReference type="SUPFAM" id="SSF47413">
    <property type="entry name" value="lambda repressor-like DNA-binding domains"/>
    <property type="match status" value="1"/>
</dbReference>
<dbReference type="RefSeq" id="WP_055058567.1">
    <property type="nucleotide sequence ID" value="NZ_CYZP01000029.1"/>
</dbReference>
<dbReference type="PROSITE" id="PS50932">
    <property type="entry name" value="HTH_LACI_2"/>
    <property type="match status" value="1"/>
</dbReference>
<sequence>MKPTVRNIAERANVSIASVSLVLNNKPSRITEATRQKIIEAAKELGYNFEEKKKNEELSIENVCNNFDKRSIIGVIRPRYYNEFLDACQKGIDEYCQIYGYRTVTCTVNDTTEQTLDRIRFLTDIKVSGLIIVPSMDMNIEDNNEKLGWALKNAGIPFLLLDQAVDRVYCDFITADNKSGGYMATEYLIHSGHDKIGMIVGAREVYTCRKRIEGYKEALAFHNISITEEYIFYGQYKRQTGYEGMKYLNSLGVHAVFAYDDEIALGVYQYAQEQGLTIGEDISIVGFNDLYVTTVLSPPLTTIEQPGELMGKKACETIINRITGKDKNPIRNTYFAPVLIERKSVKICNNEQIF</sequence>
<dbReference type="CDD" id="cd01392">
    <property type="entry name" value="HTH_LacI"/>
    <property type="match status" value="1"/>
</dbReference>
<evidence type="ECO:0000313" key="7">
    <source>
        <dbReference type="Proteomes" id="UP000095645"/>
    </source>
</evidence>
<proteinExistence type="predicted"/>
<accession>A0A174F4P7</accession>
<dbReference type="InterPro" id="IPR046335">
    <property type="entry name" value="LacI/GalR-like_sensor"/>
</dbReference>
<reference evidence="6 7" key="1">
    <citation type="submission" date="2015-09" db="EMBL/GenBank/DDBJ databases">
        <authorList>
            <consortium name="Pathogen Informatics"/>
        </authorList>
    </citation>
    <scope>NUCLEOTIDE SEQUENCE [LARGE SCALE GENOMIC DNA]</scope>
    <source>
        <strain evidence="6 7">2789STDY5834861</strain>
    </source>
</reference>
<dbReference type="SUPFAM" id="SSF53822">
    <property type="entry name" value="Periplasmic binding protein-like I"/>
    <property type="match status" value="1"/>
</dbReference>
<keyword evidence="2" id="KW-0805">Transcription regulation</keyword>
<dbReference type="EMBL" id="CYZP01000029">
    <property type="protein sequence ID" value="CUO43898.1"/>
    <property type="molecule type" value="Genomic_DNA"/>
</dbReference>
<evidence type="ECO:0000256" key="3">
    <source>
        <dbReference type="ARBA" id="ARBA00023125"/>
    </source>
</evidence>
<keyword evidence="1" id="KW-0678">Repressor</keyword>
<dbReference type="GO" id="GO:0000976">
    <property type="term" value="F:transcription cis-regulatory region binding"/>
    <property type="evidence" value="ECO:0007669"/>
    <property type="project" value="TreeGrafter"/>
</dbReference>
<evidence type="ECO:0000256" key="1">
    <source>
        <dbReference type="ARBA" id="ARBA00022491"/>
    </source>
</evidence>
<evidence type="ECO:0000256" key="4">
    <source>
        <dbReference type="ARBA" id="ARBA00023163"/>
    </source>
</evidence>
<keyword evidence="3" id="KW-0238">DNA-binding</keyword>
<dbReference type="InterPro" id="IPR028082">
    <property type="entry name" value="Peripla_BP_I"/>
</dbReference>
<dbReference type="AlphaFoldDB" id="A0A174F4P7"/>
<dbReference type="PANTHER" id="PTHR30146:SF148">
    <property type="entry name" value="HTH-TYPE TRANSCRIPTIONAL REPRESSOR PURR-RELATED"/>
    <property type="match status" value="1"/>
</dbReference>
<name>A0A174F4P7_9FIRM</name>
<evidence type="ECO:0000259" key="5">
    <source>
        <dbReference type="PROSITE" id="PS50932"/>
    </source>
</evidence>